<dbReference type="AlphaFoldDB" id="A0AAE0KF67"/>
<organism evidence="1 2">
    <name type="scientific">Podospora didyma</name>
    <dbReference type="NCBI Taxonomy" id="330526"/>
    <lineage>
        <taxon>Eukaryota</taxon>
        <taxon>Fungi</taxon>
        <taxon>Dikarya</taxon>
        <taxon>Ascomycota</taxon>
        <taxon>Pezizomycotina</taxon>
        <taxon>Sordariomycetes</taxon>
        <taxon>Sordariomycetidae</taxon>
        <taxon>Sordariales</taxon>
        <taxon>Podosporaceae</taxon>
        <taxon>Podospora</taxon>
    </lineage>
</organism>
<evidence type="ECO:0000313" key="2">
    <source>
        <dbReference type="Proteomes" id="UP001285441"/>
    </source>
</evidence>
<protein>
    <submittedName>
        <fullName evidence="1">Uncharacterized protein</fullName>
    </submittedName>
</protein>
<reference evidence="1" key="1">
    <citation type="journal article" date="2023" name="Mol. Phylogenet. Evol.">
        <title>Genome-scale phylogeny and comparative genomics of the fungal order Sordariales.</title>
        <authorList>
            <person name="Hensen N."/>
            <person name="Bonometti L."/>
            <person name="Westerberg I."/>
            <person name="Brannstrom I.O."/>
            <person name="Guillou S."/>
            <person name="Cros-Aarteil S."/>
            <person name="Calhoun S."/>
            <person name="Haridas S."/>
            <person name="Kuo A."/>
            <person name="Mondo S."/>
            <person name="Pangilinan J."/>
            <person name="Riley R."/>
            <person name="LaButti K."/>
            <person name="Andreopoulos B."/>
            <person name="Lipzen A."/>
            <person name="Chen C."/>
            <person name="Yan M."/>
            <person name="Daum C."/>
            <person name="Ng V."/>
            <person name="Clum A."/>
            <person name="Steindorff A."/>
            <person name="Ohm R.A."/>
            <person name="Martin F."/>
            <person name="Silar P."/>
            <person name="Natvig D.O."/>
            <person name="Lalanne C."/>
            <person name="Gautier V."/>
            <person name="Ament-Velasquez S.L."/>
            <person name="Kruys A."/>
            <person name="Hutchinson M.I."/>
            <person name="Powell A.J."/>
            <person name="Barry K."/>
            <person name="Miller A.N."/>
            <person name="Grigoriev I.V."/>
            <person name="Debuchy R."/>
            <person name="Gladieux P."/>
            <person name="Hiltunen Thoren M."/>
            <person name="Johannesson H."/>
        </authorList>
    </citation>
    <scope>NUCLEOTIDE SEQUENCE</scope>
    <source>
        <strain evidence="1">CBS 232.78</strain>
    </source>
</reference>
<reference evidence="1" key="2">
    <citation type="submission" date="2023-06" db="EMBL/GenBank/DDBJ databases">
        <authorList>
            <consortium name="Lawrence Berkeley National Laboratory"/>
            <person name="Haridas S."/>
            <person name="Hensen N."/>
            <person name="Bonometti L."/>
            <person name="Westerberg I."/>
            <person name="Brannstrom I.O."/>
            <person name="Guillou S."/>
            <person name="Cros-Aarteil S."/>
            <person name="Calhoun S."/>
            <person name="Kuo A."/>
            <person name="Mondo S."/>
            <person name="Pangilinan J."/>
            <person name="Riley R."/>
            <person name="LaButti K."/>
            <person name="Andreopoulos B."/>
            <person name="Lipzen A."/>
            <person name="Chen C."/>
            <person name="Yanf M."/>
            <person name="Daum C."/>
            <person name="Ng V."/>
            <person name="Clum A."/>
            <person name="Steindorff A."/>
            <person name="Ohm R."/>
            <person name="Martin F."/>
            <person name="Silar P."/>
            <person name="Natvig D."/>
            <person name="Lalanne C."/>
            <person name="Gautier V."/>
            <person name="Ament-velasquez S.L."/>
            <person name="Kruys A."/>
            <person name="Hutchinson M.I."/>
            <person name="Powell A.J."/>
            <person name="Barry K."/>
            <person name="Miller A.N."/>
            <person name="Grigoriev I.V."/>
            <person name="Debuchy R."/>
            <person name="Gladieux P."/>
            <person name="Thoren M.H."/>
            <person name="Johannesson H."/>
        </authorList>
    </citation>
    <scope>NUCLEOTIDE SEQUENCE</scope>
    <source>
        <strain evidence="1">CBS 232.78</strain>
    </source>
</reference>
<proteinExistence type="predicted"/>
<accession>A0AAE0KF67</accession>
<name>A0AAE0KF67_9PEZI</name>
<gene>
    <name evidence="1" type="ORF">B0H63DRAFT_277765</name>
</gene>
<dbReference type="Proteomes" id="UP001285441">
    <property type="component" value="Unassembled WGS sequence"/>
</dbReference>
<sequence length="455" mass="45131">MSNSPLGLGFPGLSVGVVFYVDLVFSLSSAIDLEGGFYVKVADGAFMEASIFGGEITESFFEGLSSKPLPVTVKSGSATFKADLRLRVQCGASADIDLIGLGAGAELGIYANLIEYVAVLESTPTCALQCRQWWDLNVGAYARLDVVIDYKTLGAVPTVSTTLLTAPTLTQCWLSRSPSAESAGLGATSAGASAGAPSVVVSSYASYVSTTGMSMATPEATTLSVSLSASTSASSASASSVSSHYLLSNSTASSTVESANVVTSTAYTTTVYTITSCAVTVPNCPASFQSEIVVTKTVDLNTASTATGTSLSSSSTAAAEKGAAAVVTIITDVIVLVPCATPVVETFIEPTSRSSSSSSSSSTFTAAGLAASSSAAGGALAPTSTALAPPVIAHGWLNTNATSLTAASVSSTGAGDYSRPTTAPIQTAGAAGTAGASGEVLALFAAGAGALLLLL</sequence>
<comment type="caution">
    <text evidence="1">The sequence shown here is derived from an EMBL/GenBank/DDBJ whole genome shotgun (WGS) entry which is preliminary data.</text>
</comment>
<evidence type="ECO:0000313" key="1">
    <source>
        <dbReference type="EMBL" id="KAK3375381.1"/>
    </source>
</evidence>
<dbReference type="EMBL" id="JAULSW010000007">
    <property type="protein sequence ID" value="KAK3375381.1"/>
    <property type="molecule type" value="Genomic_DNA"/>
</dbReference>
<keyword evidence="2" id="KW-1185">Reference proteome</keyword>